<accession>A0A964RLQ6</accession>
<evidence type="ECO:0000313" key="1">
    <source>
        <dbReference type="EMBL" id="MVX64018.1"/>
    </source>
</evidence>
<dbReference type="NCBIfam" id="NF047593">
    <property type="entry name" value="IS66_ISAeme5_TnpA"/>
    <property type="match status" value="1"/>
</dbReference>
<dbReference type="Proteomes" id="UP000656077">
    <property type="component" value="Unassembled WGS sequence"/>
</dbReference>
<protein>
    <recommendedName>
        <fullName evidence="3">IS66 family insertion sequence element accessory protein TnpB</fullName>
    </recommendedName>
</protein>
<gene>
    <name evidence="1" type="ORF">GKZ28_09980</name>
</gene>
<comment type="caution">
    <text evidence="1">The sequence shown here is derived from an EMBL/GenBank/DDBJ whole genome shotgun (WGS) entry which is preliminary data.</text>
</comment>
<dbReference type="EMBL" id="WSRQ01000013">
    <property type="protein sequence ID" value="MVX64018.1"/>
    <property type="molecule type" value="Genomic_DNA"/>
</dbReference>
<dbReference type="AlphaFoldDB" id="A0A964RLQ6"/>
<sequence>MSRKLDNASWEEYINKFDSYKGTITLKDFCIENKLSKSQFYYHKKRLAATNPTTPVFHAVSLNAKQDTIEKNILTSKEVKITIGTANITIPVSETTLIYSIIKELATKC</sequence>
<organism evidence="1 2">
    <name type="scientific">Clostridium chromiireducens</name>
    <dbReference type="NCBI Taxonomy" id="225345"/>
    <lineage>
        <taxon>Bacteria</taxon>
        <taxon>Bacillati</taxon>
        <taxon>Bacillota</taxon>
        <taxon>Clostridia</taxon>
        <taxon>Eubacteriales</taxon>
        <taxon>Clostridiaceae</taxon>
        <taxon>Clostridium</taxon>
    </lineage>
</organism>
<name>A0A964RLQ6_9CLOT</name>
<evidence type="ECO:0008006" key="3">
    <source>
        <dbReference type="Google" id="ProtNLM"/>
    </source>
</evidence>
<reference evidence="1" key="1">
    <citation type="submission" date="2019-12" db="EMBL/GenBank/DDBJ databases">
        <title>Microbes associate with the intestines of laboratory mice.</title>
        <authorList>
            <person name="Navarre W."/>
            <person name="Wong E."/>
        </authorList>
    </citation>
    <scope>NUCLEOTIDE SEQUENCE</scope>
    <source>
        <strain evidence="1">NM79_F5</strain>
    </source>
</reference>
<proteinExistence type="predicted"/>
<evidence type="ECO:0000313" key="2">
    <source>
        <dbReference type="Proteomes" id="UP000656077"/>
    </source>
</evidence>
<dbReference type="RefSeq" id="WP_160359063.1">
    <property type="nucleotide sequence ID" value="NZ_WSRQ01000013.1"/>
</dbReference>